<sequence>MRRIVVSGNTYLWNYRTVRDIYCRSKLTIISENKDIKFIILFTTKDTIVTGSPLNEGLRVMKEGKQYSINLNQPKYVAEVLQYILGMELDVTVKKVHELNGNELLVSMGYQDVTGLLI</sequence>
<accession>A0A0D5ZCG1</accession>
<evidence type="ECO:0000313" key="2">
    <source>
        <dbReference type="Proteomes" id="UP000006868"/>
    </source>
</evidence>
<organism evidence="1 2">
    <name type="scientific">Paenibacillus polymyxa (strain SC2)</name>
    <name type="common">Bacillus polymyxa</name>
    <dbReference type="NCBI Taxonomy" id="886882"/>
    <lineage>
        <taxon>Bacteria</taxon>
        <taxon>Bacillati</taxon>
        <taxon>Bacillota</taxon>
        <taxon>Bacilli</taxon>
        <taxon>Bacillales</taxon>
        <taxon>Paenibacillaceae</taxon>
        <taxon>Paenibacillus</taxon>
    </lineage>
</organism>
<protein>
    <submittedName>
        <fullName evidence="1">Uncharacterized protein</fullName>
    </submittedName>
</protein>
<dbReference type="Proteomes" id="UP000006868">
    <property type="component" value="Chromosome"/>
</dbReference>
<dbReference type="HOGENOM" id="CLU_1913382_0_0_9"/>
<reference evidence="1 2" key="1">
    <citation type="journal article" date="2011" name="J. Bacteriol.">
        <title>Complete genome sequence of Paenibacillus polymyxa SC2, a strain of plant growth-promoting Rhizobacterium with broad-spectrum antimicrobial activity.</title>
        <authorList>
            <person name="Ma M."/>
            <person name="Wang C."/>
            <person name="Ding Y."/>
            <person name="Li L."/>
            <person name="Shen D."/>
            <person name="Jiang X."/>
            <person name="Guan D."/>
            <person name="Cao F."/>
            <person name="Chen H."/>
            <person name="Feng R."/>
            <person name="Wang X."/>
            <person name="Ge Y."/>
            <person name="Yao L."/>
            <person name="Bing X."/>
            <person name="Yang X."/>
            <person name="Li J."/>
            <person name="Du B."/>
        </authorList>
    </citation>
    <scope>NUCLEOTIDE SEQUENCE [LARGE SCALE GENOMIC DNA]</scope>
    <source>
        <strain evidence="1 2">SC2</strain>
    </source>
</reference>
<gene>
    <name evidence="1" type="ORF">PPSC2_25160</name>
</gene>
<dbReference type="RefSeq" id="WP_016324920.1">
    <property type="nucleotide sequence ID" value="NC_014622.2"/>
</dbReference>
<proteinExistence type="predicted"/>
<dbReference type="PATRIC" id="fig|886882.15.peg.5333"/>
<dbReference type="EMBL" id="CP002213">
    <property type="protein sequence ID" value="AKA44328.1"/>
    <property type="molecule type" value="Genomic_DNA"/>
</dbReference>
<dbReference type="KEGG" id="ppm:PPSC2_25160"/>
<evidence type="ECO:0000313" key="1">
    <source>
        <dbReference type="EMBL" id="AKA44328.1"/>
    </source>
</evidence>
<dbReference type="eggNOG" id="ENOG50307C0">
    <property type="taxonomic scope" value="Bacteria"/>
</dbReference>
<name>A0A0D5ZCG1_PAEPS</name>
<dbReference type="OrthoDB" id="2662630at2"/>
<dbReference type="AlphaFoldDB" id="A0A0D5ZCG1"/>